<evidence type="ECO:0000313" key="3">
    <source>
        <dbReference type="Proteomes" id="UP001225605"/>
    </source>
</evidence>
<feature type="coiled-coil region" evidence="1">
    <location>
        <begin position="38"/>
        <end position="65"/>
    </location>
</feature>
<accession>A0ABU0WSF7</accession>
<organism evidence="2 3">
    <name type="scientific">Saccharothrix yanglingensis</name>
    <dbReference type="NCBI Taxonomy" id="659496"/>
    <lineage>
        <taxon>Bacteria</taxon>
        <taxon>Bacillati</taxon>
        <taxon>Actinomycetota</taxon>
        <taxon>Actinomycetes</taxon>
        <taxon>Pseudonocardiales</taxon>
        <taxon>Pseudonocardiaceae</taxon>
        <taxon>Saccharothrix</taxon>
    </lineage>
</organism>
<keyword evidence="3" id="KW-1185">Reference proteome</keyword>
<protein>
    <recommendedName>
        <fullName evidence="4">PE family protein</fullName>
    </recommendedName>
</protein>
<name>A0ABU0WSF7_9PSEU</name>
<dbReference type="RefSeq" id="WP_306743859.1">
    <property type="nucleotide sequence ID" value="NZ_NSDM01000001.1"/>
</dbReference>
<keyword evidence="1" id="KW-0175">Coiled coil</keyword>
<dbReference type="Proteomes" id="UP001225605">
    <property type="component" value="Unassembled WGS sequence"/>
</dbReference>
<evidence type="ECO:0000313" key="2">
    <source>
        <dbReference type="EMBL" id="MDQ2582781.1"/>
    </source>
</evidence>
<comment type="caution">
    <text evidence="2">The sequence shown here is derived from an EMBL/GenBank/DDBJ whole genome shotgun (WGS) entry which is preliminary data.</text>
</comment>
<gene>
    <name evidence="2" type="ORF">CKY47_02035</name>
</gene>
<proteinExistence type="predicted"/>
<evidence type="ECO:0008006" key="4">
    <source>
        <dbReference type="Google" id="ProtNLM"/>
    </source>
</evidence>
<evidence type="ECO:0000256" key="1">
    <source>
        <dbReference type="SAM" id="Coils"/>
    </source>
</evidence>
<reference evidence="2 3" key="1">
    <citation type="submission" date="2017-06" db="EMBL/GenBank/DDBJ databases">
        <title>Cultured bacterium strain Saccharothrix yanglingensis Hhs.015.</title>
        <authorList>
            <person name="Xia Y."/>
        </authorList>
    </citation>
    <scope>NUCLEOTIDE SEQUENCE [LARGE SCALE GENOMIC DNA]</scope>
    <source>
        <strain evidence="2 3">Hhs.015</strain>
    </source>
</reference>
<dbReference type="EMBL" id="NSDM01000001">
    <property type="protein sequence ID" value="MDQ2582781.1"/>
    <property type="molecule type" value="Genomic_DNA"/>
</dbReference>
<sequence length="133" mass="14119">MAPEGAWSVQSMQAMTANMQGLKAAADSGSFAISKAGAEAYVNAIQKAQDELVSLEMDLVYLRQETKLGTSPDGQRMAQYNMDGALGGPGTTGIVPAIEQLKTALEEARLAMVKAVENYGQVDDDSADGLRRY</sequence>